<gene>
    <name evidence="2" type="ORF">J2S73_003942</name>
</gene>
<comment type="similarity">
    <text evidence="1">Belongs to the transferase hexapeptide repeat family.</text>
</comment>
<evidence type="ECO:0000313" key="3">
    <source>
        <dbReference type="Proteomes" id="UP001229244"/>
    </source>
</evidence>
<dbReference type="EMBL" id="JAUSUL010000005">
    <property type="protein sequence ID" value="MDQ0317458.1"/>
    <property type="molecule type" value="Genomic_DNA"/>
</dbReference>
<proteinExistence type="inferred from homology"/>
<evidence type="ECO:0000313" key="2">
    <source>
        <dbReference type="EMBL" id="MDQ0317458.1"/>
    </source>
</evidence>
<dbReference type="RefSeq" id="WP_306887377.1">
    <property type="nucleotide sequence ID" value="NZ_JAUSUL010000005.1"/>
</dbReference>
<sequence length="226" mass="24935">MPLLDPAKKNPMTMPDGMVVEQTVHLKAVIDHPRIEVGDFSYYHNFLVLPDYAAYMAPYLFPLSPEKLVIGKFCQFAHGVRFITSSANHDMSGFSTYPFATFMLTPDMSRDDILALFDIPGRKGDTVVGNDVWMGMDCLVMPGVTIGDGVICAARSVITRDVPAYTIVAGNPAVPVRRRFDDATITALQEISWWDWPADVIEANHRTISGGDLDALRRIADAVAGR</sequence>
<dbReference type="InterPro" id="IPR011004">
    <property type="entry name" value="Trimer_LpxA-like_sf"/>
</dbReference>
<name>A0AAE4AUH7_9HYPH</name>
<dbReference type="EC" id="2.3.1.-" evidence="2"/>
<protein>
    <submittedName>
        <fullName evidence="2">Virginiamycin A acetyltransferase</fullName>
        <ecNumber evidence="2">2.3.1.-</ecNumber>
    </submittedName>
</protein>
<evidence type="ECO:0000256" key="1">
    <source>
        <dbReference type="ARBA" id="ARBA00007274"/>
    </source>
</evidence>
<dbReference type="CDD" id="cd03349">
    <property type="entry name" value="LbH_XAT"/>
    <property type="match status" value="1"/>
</dbReference>
<dbReference type="GO" id="GO:0016746">
    <property type="term" value="F:acyltransferase activity"/>
    <property type="evidence" value="ECO:0007669"/>
    <property type="project" value="UniProtKB-KW"/>
</dbReference>
<keyword evidence="2" id="KW-0808">Transferase</keyword>
<accession>A0AAE4AUH7</accession>
<keyword evidence="3" id="KW-1185">Reference proteome</keyword>
<dbReference type="Gene3D" id="2.160.10.10">
    <property type="entry name" value="Hexapeptide repeat proteins"/>
    <property type="match status" value="1"/>
</dbReference>
<keyword evidence="2" id="KW-0012">Acyltransferase</keyword>
<dbReference type="Pfam" id="PF00132">
    <property type="entry name" value="Hexapep"/>
    <property type="match status" value="1"/>
</dbReference>
<reference evidence="2" key="1">
    <citation type="submission" date="2023-07" db="EMBL/GenBank/DDBJ databases">
        <title>Genomic Encyclopedia of Type Strains, Phase IV (KMG-IV): sequencing the most valuable type-strain genomes for metagenomic binning, comparative biology and taxonomic classification.</title>
        <authorList>
            <person name="Goeker M."/>
        </authorList>
    </citation>
    <scope>NUCLEOTIDE SEQUENCE</scope>
    <source>
        <strain evidence="2">DSM 21202</strain>
    </source>
</reference>
<dbReference type="InterPro" id="IPR050179">
    <property type="entry name" value="Trans_hexapeptide_repeat"/>
</dbReference>
<organism evidence="2 3">
    <name type="scientific">Amorphus orientalis</name>
    <dbReference type="NCBI Taxonomy" id="649198"/>
    <lineage>
        <taxon>Bacteria</taxon>
        <taxon>Pseudomonadati</taxon>
        <taxon>Pseudomonadota</taxon>
        <taxon>Alphaproteobacteria</taxon>
        <taxon>Hyphomicrobiales</taxon>
        <taxon>Amorphaceae</taxon>
        <taxon>Amorphus</taxon>
    </lineage>
</organism>
<dbReference type="InterPro" id="IPR001451">
    <property type="entry name" value="Hexapep"/>
</dbReference>
<dbReference type="PANTHER" id="PTHR43300:SF11">
    <property type="entry name" value="ACETYLTRANSFERASE RV3034C-RELATED"/>
    <property type="match status" value="1"/>
</dbReference>
<dbReference type="Proteomes" id="UP001229244">
    <property type="component" value="Unassembled WGS sequence"/>
</dbReference>
<dbReference type="AlphaFoldDB" id="A0AAE4AUH7"/>
<comment type="caution">
    <text evidence="2">The sequence shown here is derived from an EMBL/GenBank/DDBJ whole genome shotgun (WGS) entry which is preliminary data.</text>
</comment>
<dbReference type="SUPFAM" id="SSF51161">
    <property type="entry name" value="Trimeric LpxA-like enzymes"/>
    <property type="match status" value="1"/>
</dbReference>
<dbReference type="PANTHER" id="PTHR43300">
    <property type="entry name" value="ACETYLTRANSFERASE"/>
    <property type="match status" value="1"/>
</dbReference>